<comment type="similarity">
    <text evidence="1">Belongs to the SPATA6 family.</text>
</comment>
<dbReference type="InterPro" id="IPR032732">
    <property type="entry name" value="SPATA6_N"/>
</dbReference>
<organism evidence="4 5">
    <name type="scientific">Ranatra chinensis</name>
    <dbReference type="NCBI Taxonomy" id="642074"/>
    <lineage>
        <taxon>Eukaryota</taxon>
        <taxon>Metazoa</taxon>
        <taxon>Ecdysozoa</taxon>
        <taxon>Arthropoda</taxon>
        <taxon>Hexapoda</taxon>
        <taxon>Insecta</taxon>
        <taxon>Pterygota</taxon>
        <taxon>Neoptera</taxon>
        <taxon>Paraneoptera</taxon>
        <taxon>Hemiptera</taxon>
        <taxon>Heteroptera</taxon>
        <taxon>Panheteroptera</taxon>
        <taxon>Nepomorpha</taxon>
        <taxon>Nepidae</taxon>
        <taxon>Ranatrinae</taxon>
        <taxon>Ranatra</taxon>
    </lineage>
</organism>
<sequence length="301" mass="33129">MLDFVVAIIDTDPSSSAAVKRAGARSGFESRRRLLQRVFQKHAEVSPARLDKTTNAEDGVRGTLTQTGLPLSVDGEEIILRQHLSGRIQLALALPCEIVTGPTSIQSGRIQNDMAKCDNFQVSCPGVWLCPKGKVYLKVSLFGVSDTTKKVEPTYPLVFNERFVFQKAFTGVASFEQLGGVLEKKELLLDLVQVANGPKRVVRLSRQQEKVTLSSFRSPICQLVYPTLFDPPGGPVRQRVTSTASEIDLLLSPSSKYPSRIYFDCYEPPYTQVCQPVSANIMSTYSSEMNCDPNSTAEDGD</sequence>
<comment type="caution">
    <text evidence="4">The sequence shown here is derived from an EMBL/GenBank/DDBJ whole genome shotgun (WGS) entry which is preliminary data.</text>
</comment>
<name>A0ABD0XZU3_9HEMI</name>
<dbReference type="AlphaFoldDB" id="A0ABD0XZU3"/>
<feature type="domain" description="Spermatogenesis-associated protein 6 N-terminal" evidence="3">
    <location>
        <begin position="122"/>
        <end position="197"/>
    </location>
</feature>
<evidence type="ECO:0000259" key="3">
    <source>
        <dbReference type="Pfam" id="PF14909"/>
    </source>
</evidence>
<dbReference type="InterPro" id="IPR042769">
    <property type="entry name" value="SPATA6_fam"/>
</dbReference>
<gene>
    <name evidence="4" type="ORF">AAG570_004916</name>
</gene>
<dbReference type="Pfam" id="PF14909">
    <property type="entry name" value="SPATA6"/>
    <property type="match status" value="1"/>
</dbReference>
<dbReference type="EMBL" id="JBFDAA010000017">
    <property type="protein sequence ID" value="KAL1116442.1"/>
    <property type="molecule type" value="Genomic_DNA"/>
</dbReference>
<keyword evidence="5" id="KW-1185">Reference proteome</keyword>
<dbReference type="PANTHER" id="PTHR16435:SF6">
    <property type="entry name" value="IP09370P"/>
    <property type="match status" value="1"/>
</dbReference>
<reference evidence="4 5" key="1">
    <citation type="submission" date="2024-07" db="EMBL/GenBank/DDBJ databases">
        <title>Chromosome-level genome assembly of the water stick insect Ranatra chinensis (Heteroptera: Nepidae).</title>
        <authorList>
            <person name="Liu X."/>
        </authorList>
    </citation>
    <scope>NUCLEOTIDE SEQUENCE [LARGE SCALE GENOMIC DNA]</scope>
    <source>
        <strain evidence="4">Cailab_2021Rc</strain>
        <tissue evidence="4">Muscle</tissue>
    </source>
</reference>
<accession>A0ABD0XZU3</accession>
<keyword evidence="2" id="KW-0597">Phosphoprotein</keyword>
<dbReference type="PANTHER" id="PTHR16435">
    <property type="entry name" value="SPERMATOGENESIS-ASSOCIATED PROTEIN 6 SPATA6"/>
    <property type="match status" value="1"/>
</dbReference>
<evidence type="ECO:0000256" key="2">
    <source>
        <dbReference type="ARBA" id="ARBA00022553"/>
    </source>
</evidence>
<proteinExistence type="inferred from homology"/>
<evidence type="ECO:0000256" key="1">
    <source>
        <dbReference type="ARBA" id="ARBA00006215"/>
    </source>
</evidence>
<evidence type="ECO:0000313" key="5">
    <source>
        <dbReference type="Proteomes" id="UP001558652"/>
    </source>
</evidence>
<dbReference type="Proteomes" id="UP001558652">
    <property type="component" value="Unassembled WGS sequence"/>
</dbReference>
<protein>
    <recommendedName>
        <fullName evidence="3">Spermatogenesis-associated protein 6 N-terminal domain-containing protein</fullName>
    </recommendedName>
</protein>
<evidence type="ECO:0000313" key="4">
    <source>
        <dbReference type="EMBL" id="KAL1116442.1"/>
    </source>
</evidence>